<reference evidence="7" key="1">
    <citation type="journal article" date="2020" name="Microbiol. Resour. Announc.">
        <title>Complete Genome Sequence of Geobacillus sp. Strain E55-1, Isolated from Mine Geyser in Japan.</title>
        <authorList>
            <person name="Miyazaki K."/>
            <person name="Hase E."/>
            <person name="Tokito N."/>
        </authorList>
    </citation>
    <scope>NUCLEOTIDE SEQUENCE [LARGE SCALE GENOMIC DNA]</scope>
    <source>
        <strain evidence="7">E55-1</strain>
    </source>
</reference>
<dbReference type="GO" id="GO:0000976">
    <property type="term" value="F:transcription cis-regulatory region binding"/>
    <property type="evidence" value="ECO:0007669"/>
    <property type="project" value="TreeGrafter"/>
</dbReference>
<gene>
    <name evidence="6" type="primary">ykuM</name>
    <name evidence="6" type="ORF">GsuE55_16990</name>
</gene>
<dbReference type="InterPro" id="IPR036388">
    <property type="entry name" value="WH-like_DNA-bd_sf"/>
</dbReference>
<dbReference type="PANTHER" id="PTHR30126">
    <property type="entry name" value="HTH-TYPE TRANSCRIPTIONAL REGULATOR"/>
    <property type="match status" value="1"/>
</dbReference>
<dbReference type="Proteomes" id="UP000501421">
    <property type="component" value="Chromosome"/>
</dbReference>
<dbReference type="SUPFAM" id="SSF46785">
    <property type="entry name" value="Winged helix' DNA-binding domain"/>
    <property type="match status" value="1"/>
</dbReference>
<evidence type="ECO:0000313" key="6">
    <source>
        <dbReference type="EMBL" id="BBW96866.1"/>
    </source>
</evidence>
<dbReference type="InterPro" id="IPR036390">
    <property type="entry name" value="WH_DNA-bd_sf"/>
</dbReference>
<evidence type="ECO:0000256" key="4">
    <source>
        <dbReference type="ARBA" id="ARBA00023163"/>
    </source>
</evidence>
<dbReference type="CDD" id="cd05466">
    <property type="entry name" value="PBP2_LTTR_substrate"/>
    <property type="match status" value="1"/>
</dbReference>
<dbReference type="GO" id="GO:0003700">
    <property type="term" value="F:DNA-binding transcription factor activity"/>
    <property type="evidence" value="ECO:0007669"/>
    <property type="project" value="InterPro"/>
</dbReference>
<feature type="domain" description="HTH lysR-type" evidence="5">
    <location>
        <begin position="1"/>
        <end position="58"/>
    </location>
</feature>
<name>A0A679FT05_9BACL</name>
<evidence type="ECO:0000313" key="7">
    <source>
        <dbReference type="Proteomes" id="UP000501421"/>
    </source>
</evidence>
<evidence type="ECO:0000256" key="1">
    <source>
        <dbReference type="ARBA" id="ARBA00009437"/>
    </source>
</evidence>
<dbReference type="SUPFAM" id="SSF53850">
    <property type="entry name" value="Periplasmic binding protein-like II"/>
    <property type="match status" value="1"/>
</dbReference>
<dbReference type="EMBL" id="AP022557">
    <property type="protein sequence ID" value="BBW96866.1"/>
    <property type="molecule type" value="Genomic_DNA"/>
</dbReference>
<proteinExistence type="inferred from homology"/>
<dbReference type="Gene3D" id="1.10.10.10">
    <property type="entry name" value="Winged helix-like DNA-binding domain superfamily/Winged helix DNA-binding domain"/>
    <property type="match status" value="1"/>
</dbReference>
<evidence type="ECO:0000256" key="2">
    <source>
        <dbReference type="ARBA" id="ARBA00023015"/>
    </source>
</evidence>
<dbReference type="InterPro" id="IPR000847">
    <property type="entry name" value="LysR_HTH_N"/>
</dbReference>
<dbReference type="Pfam" id="PF00126">
    <property type="entry name" value="HTH_1"/>
    <property type="match status" value="1"/>
</dbReference>
<dbReference type="RefSeq" id="WP_172418593.1">
    <property type="nucleotide sequence ID" value="NZ_AP022557.1"/>
</dbReference>
<keyword evidence="7" id="KW-1185">Reference proteome</keyword>
<dbReference type="InterPro" id="IPR005119">
    <property type="entry name" value="LysR_subst-bd"/>
</dbReference>
<sequence>MNSSEYEILAVLAEELNMRKAAARLYVTQSALSQRLQAIEAGWNVKIFIRSPRGLLLTPEGEKIVQLAKETVQKTKRDKEEIQRRVGQISGTLTIAVTSIVAQHWLPPVLKTFIKLYPDVNVSLTTGWTSEVLSHMYENRFQLGIVRGEPNWSGIATRLFTDQLYLVDQEIHDLEQLRHTERPFIQFKSDSTYSLHIQQWWHEQFQALPARTVMVDQIETCKQLAYHGVGYAILPEIALDDREQYVVHMIPLKNKRGEPMTRDTWLISSEAAWQLPQVQAFEKVLRRFVP</sequence>
<evidence type="ECO:0000259" key="5">
    <source>
        <dbReference type="PROSITE" id="PS50931"/>
    </source>
</evidence>
<keyword evidence="2" id="KW-0805">Transcription regulation</keyword>
<keyword evidence="4" id="KW-0804">Transcription</keyword>
<dbReference type="PANTHER" id="PTHR30126:SF78">
    <property type="entry name" value="HTH LYSR-TYPE DOMAIN-CONTAINING PROTEIN"/>
    <property type="match status" value="1"/>
</dbReference>
<accession>A0A679FT05</accession>
<protein>
    <submittedName>
        <fullName evidence="6">HTH-type transcriptional regulator YkuM</fullName>
    </submittedName>
</protein>
<dbReference type="AlphaFoldDB" id="A0A679FT05"/>
<dbReference type="Pfam" id="PF03466">
    <property type="entry name" value="LysR_substrate"/>
    <property type="match status" value="1"/>
</dbReference>
<evidence type="ECO:0000256" key="3">
    <source>
        <dbReference type="ARBA" id="ARBA00023125"/>
    </source>
</evidence>
<dbReference type="PROSITE" id="PS50931">
    <property type="entry name" value="HTH_LYSR"/>
    <property type="match status" value="1"/>
</dbReference>
<comment type="similarity">
    <text evidence="1">Belongs to the LysR transcriptional regulatory family.</text>
</comment>
<dbReference type="Gene3D" id="3.40.190.290">
    <property type="match status" value="1"/>
</dbReference>
<keyword evidence="3" id="KW-0238">DNA-binding</keyword>
<organism evidence="6 7">
    <name type="scientific">Geobacillus subterraneus</name>
    <dbReference type="NCBI Taxonomy" id="129338"/>
    <lineage>
        <taxon>Bacteria</taxon>
        <taxon>Bacillati</taxon>
        <taxon>Bacillota</taxon>
        <taxon>Bacilli</taxon>
        <taxon>Bacillales</taxon>
        <taxon>Anoxybacillaceae</taxon>
        <taxon>Geobacillus</taxon>
    </lineage>
</organism>